<keyword evidence="4" id="KW-0067">ATP-binding</keyword>
<evidence type="ECO:0000259" key="7">
    <source>
        <dbReference type="PROSITE" id="PS51194"/>
    </source>
</evidence>
<feature type="domain" description="Helicase C-terminal" evidence="7">
    <location>
        <begin position="460"/>
        <end position="620"/>
    </location>
</feature>
<evidence type="ECO:0000313" key="8">
    <source>
        <dbReference type="EMBL" id="GAA1865848.1"/>
    </source>
</evidence>
<dbReference type="Pfam" id="PF13020">
    <property type="entry name" value="NOV_C"/>
    <property type="match status" value="1"/>
</dbReference>
<name>A0ABP4ZSL5_9MICO</name>
<dbReference type="InterPro" id="IPR024975">
    <property type="entry name" value="NOV_C"/>
</dbReference>
<dbReference type="CDD" id="cd18793">
    <property type="entry name" value="SF2_C_SNF"/>
    <property type="match status" value="1"/>
</dbReference>
<accession>A0ABP4ZSL5</accession>
<gene>
    <name evidence="8" type="ORF">GCM10009751_24920</name>
</gene>
<dbReference type="Gene3D" id="3.40.50.10810">
    <property type="entry name" value="Tandem AAA-ATPase domain"/>
    <property type="match status" value="1"/>
</dbReference>
<keyword evidence="9" id="KW-1185">Reference proteome</keyword>
<keyword evidence="3 8" id="KW-0347">Helicase</keyword>
<dbReference type="InterPro" id="IPR001650">
    <property type="entry name" value="Helicase_C-like"/>
</dbReference>
<dbReference type="Pfam" id="PF00271">
    <property type="entry name" value="Helicase_C"/>
    <property type="match status" value="1"/>
</dbReference>
<dbReference type="PROSITE" id="PS51194">
    <property type="entry name" value="HELICASE_CTER"/>
    <property type="match status" value="1"/>
</dbReference>
<dbReference type="InterPro" id="IPR049730">
    <property type="entry name" value="SNF2/RAD54-like_C"/>
</dbReference>
<keyword evidence="1" id="KW-0547">Nucleotide-binding</keyword>
<evidence type="ECO:0000256" key="5">
    <source>
        <dbReference type="SAM" id="MobiDB-lite"/>
    </source>
</evidence>
<evidence type="ECO:0000256" key="4">
    <source>
        <dbReference type="ARBA" id="ARBA00022840"/>
    </source>
</evidence>
<dbReference type="RefSeq" id="WP_344103277.1">
    <property type="nucleotide sequence ID" value="NZ_BAAANL010000005.1"/>
</dbReference>
<reference evidence="9" key="1">
    <citation type="journal article" date="2019" name="Int. J. Syst. Evol. Microbiol.">
        <title>The Global Catalogue of Microorganisms (GCM) 10K type strain sequencing project: providing services to taxonomists for standard genome sequencing and annotation.</title>
        <authorList>
            <consortium name="The Broad Institute Genomics Platform"/>
            <consortium name="The Broad Institute Genome Sequencing Center for Infectious Disease"/>
            <person name="Wu L."/>
            <person name="Ma J."/>
        </authorList>
    </citation>
    <scope>NUCLEOTIDE SEQUENCE [LARGE SCALE GENOMIC DNA]</scope>
    <source>
        <strain evidence="9">JCM 14326</strain>
    </source>
</reference>
<dbReference type="SUPFAM" id="SSF52540">
    <property type="entry name" value="P-loop containing nucleoside triphosphate hydrolases"/>
    <property type="match status" value="2"/>
</dbReference>
<dbReference type="Pfam" id="PF00176">
    <property type="entry name" value="SNF2-rel_dom"/>
    <property type="match status" value="1"/>
</dbReference>
<feature type="domain" description="Helicase ATP-binding" evidence="6">
    <location>
        <begin position="80"/>
        <end position="253"/>
    </location>
</feature>
<dbReference type="SMART" id="SM00487">
    <property type="entry name" value="DEXDc"/>
    <property type="match status" value="1"/>
</dbReference>
<dbReference type="InterPro" id="IPR014001">
    <property type="entry name" value="Helicase_ATP-bd"/>
</dbReference>
<dbReference type="InterPro" id="IPR057342">
    <property type="entry name" value="DEXDc_RapA"/>
</dbReference>
<evidence type="ECO:0000313" key="9">
    <source>
        <dbReference type="Proteomes" id="UP001501094"/>
    </source>
</evidence>
<dbReference type="GO" id="GO:0004386">
    <property type="term" value="F:helicase activity"/>
    <property type="evidence" value="ECO:0007669"/>
    <property type="project" value="UniProtKB-KW"/>
</dbReference>
<dbReference type="Gene3D" id="3.40.50.300">
    <property type="entry name" value="P-loop containing nucleotide triphosphate hydrolases"/>
    <property type="match status" value="1"/>
</dbReference>
<feature type="compositionally biased region" description="Basic and acidic residues" evidence="5">
    <location>
        <begin position="16"/>
        <end position="34"/>
    </location>
</feature>
<feature type="region of interest" description="Disordered" evidence="5">
    <location>
        <begin position="1"/>
        <end position="34"/>
    </location>
</feature>
<dbReference type="PANTHER" id="PTHR45766">
    <property type="entry name" value="DNA ANNEALING HELICASE AND ENDONUCLEASE ZRANB3 FAMILY MEMBER"/>
    <property type="match status" value="1"/>
</dbReference>
<sequence>MTSDDGSQVEAALGNELERHVSVRRPEDPARRPFDADPAEWRLAAEALRIRYAALYDPMLAVSTSDLDPLPHQLRAVYEELLPRTPLRFLLADDPGAGKTIMAGLYIKELLLRGDLERCLVVAPGSLVEQWQDELADKFGLSFDVLTKSLIDAAEDPADVFAGSPLLISRMDQLARHEGLLDALEASDWDLVVVDEAHRMSAHWAGQELKRTRRYQLGMLLGRIARHLLLMTATPHSGHADDFQLFLALLDADRFEGRLRSGSVVKPGDLMLRRVKEQLLTLDGRPLFPERRAYTVPYVLSDGEAELYERVTEYVRIEMGRAERLAADSGRRSTVGFALTVLQRRLASSPAAILRSLERRRDRLSSSVRELEAGGTPDVVGHRETRLQAWDGDDLDERLDDLEAGEIEGLEDEVLDAATAARTVAELRAEIAVLDDLVVLAQRVRLSGTDRKWTELRSILIDQGVAADAQGMPRKLIVFTEHKDTLGYLVDQIGTLLGDPGAVVSIHGGLARDSRRAVTEQFTQDREVRVLVATDAAGEGLNLQRAHLMVNYDLPWNPNRIEQRFGRIHRIGQTETCHLWNLVAEGTREGQVFTRLLAKVEQQRQDYGGQVFDVLGEAFEDQPLRDLLLEAIRYGDRPDVRARLDEVIDSTVGEGLDRLLAERALNSDALTSTDSEELARLLELARARRLQPHYVRAFFQAAFSRLGGRIIAREAGRYEITRVPRRLRERRRHRAGPPVLERYERVVFERSEIRRPGLPVAELLAPGHPLLDVVVDLTIEDLRSALERGTILYDERSEETEPRLLVASTEAIHDGHGRVASRRFAYTELNPSGEARAGGPAPYLDYSPLPDDLADAVEQASDHAWLSDGAESVALAWAAEHTLPVHADHVARAVAEKVTKTRAAVRTRLIAEINHWDAEHARLADQVAAGKRVRMRPETAHRRARELEDRLRQRLNSLDLEEQLTVQPPLVRGAAIVVPAGMLRRNLAVEEKAEAPLHARDTSRVDRRAIDAVLAAERALGAEPEEMPHNNPGFDIRSVRADGSVVHIEVKGRIIGAIDFTVTKNEVIYAKNLGDDHRLALVEVSFDSAAEDRVRYALRAFDDTDTDDFTTTKYIKDWRKLWALGAEPR</sequence>
<dbReference type="SMART" id="SM00490">
    <property type="entry name" value="HELICc"/>
    <property type="match status" value="1"/>
</dbReference>
<dbReference type="CDD" id="cd18011">
    <property type="entry name" value="DEXDc_RapA"/>
    <property type="match status" value="1"/>
</dbReference>
<dbReference type="PANTHER" id="PTHR45766:SF6">
    <property type="entry name" value="SWI_SNF-RELATED MATRIX-ASSOCIATED ACTIN-DEPENDENT REGULATOR OF CHROMATIN SUBFAMILY A-LIKE PROTEIN 1"/>
    <property type="match status" value="1"/>
</dbReference>
<organism evidence="8 9">
    <name type="scientific">Myceligenerans crystallogenes</name>
    <dbReference type="NCBI Taxonomy" id="316335"/>
    <lineage>
        <taxon>Bacteria</taxon>
        <taxon>Bacillati</taxon>
        <taxon>Actinomycetota</taxon>
        <taxon>Actinomycetes</taxon>
        <taxon>Micrococcales</taxon>
        <taxon>Promicromonosporaceae</taxon>
        <taxon>Myceligenerans</taxon>
    </lineage>
</organism>
<comment type="caution">
    <text evidence="8">The sequence shown here is derived from an EMBL/GenBank/DDBJ whole genome shotgun (WGS) entry which is preliminary data.</text>
</comment>
<proteinExistence type="predicted"/>
<keyword evidence="2" id="KW-0378">Hydrolase</keyword>
<evidence type="ECO:0000259" key="6">
    <source>
        <dbReference type="PROSITE" id="PS51192"/>
    </source>
</evidence>
<dbReference type="PROSITE" id="PS51192">
    <property type="entry name" value="HELICASE_ATP_BIND_1"/>
    <property type="match status" value="1"/>
</dbReference>
<evidence type="ECO:0000256" key="3">
    <source>
        <dbReference type="ARBA" id="ARBA00022806"/>
    </source>
</evidence>
<dbReference type="InterPro" id="IPR027417">
    <property type="entry name" value="P-loop_NTPase"/>
</dbReference>
<dbReference type="InterPro" id="IPR000330">
    <property type="entry name" value="SNF2_N"/>
</dbReference>
<evidence type="ECO:0000256" key="1">
    <source>
        <dbReference type="ARBA" id="ARBA00022741"/>
    </source>
</evidence>
<dbReference type="Proteomes" id="UP001501094">
    <property type="component" value="Unassembled WGS sequence"/>
</dbReference>
<dbReference type="EMBL" id="BAAANL010000005">
    <property type="protein sequence ID" value="GAA1865848.1"/>
    <property type="molecule type" value="Genomic_DNA"/>
</dbReference>
<dbReference type="InterPro" id="IPR038718">
    <property type="entry name" value="SNF2-like_sf"/>
</dbReference>
<protein>
    <submittedName>
        <fullName evidence="8">Helicase-related protein</fullName>
    </submittedName>
</protein>
<evidence type="ECO:0000256" key="2">
    <source>
        <dbReference type="ARBA" id="ARBA00022801"/>
    </source>
</evidence>